<evidence type="ECO:0000313" key="2">
    <source>
        <dbReference type="EMBL" id="DAD88053.1"/>
    </source>
</evidence>
<dbReference type="EMBL" id="BK015034">
    <property type="protein sequence ID" value="DAD88053.1"/>
    <property type="molecule type" value="Genomic_DNA"/>
</dbReference>
<reference evidence="2" key="1">
    <citation type="journal article" date="2021" name="Proc. Natl. Acad. Sci. U.S.A.">
        <title>A Catalog of Tens of Thousands of Viruses from Human Metagenomes Reveals Hidden Associations with Chronic Diseases.</title>
        <authorList>
            <person name="Tisza M.J."/>
            <person name="Buck C.B."/>
        </authorList>
    </citation>
    <scope>NUCLEOTIDE SEQUENCE</scope>
    <source>
        <strain evidence="2">CtdYc1</strain>
    </source>
</reference>
<evidence type="ECO:0000256" key="1">
    <source>
        <dbReference type="SAM" id="MobiDB-lite"/>
    </source>
</evidence>
<organism evidence="2">
    <name type="scientific">Siphoviridae sp. ctdYc1</name>
    <dbReference type="NCBI Taxonomy" id="2826399"/>
    <lineage>
        <taxon>Viruses</taxon>
        <taxon>Duplodnaviria</taxon>
        <taxon>Heunggongvirae</taxon>
        <taxon>Uroviricota</taxon>
        <taxon>Caudoviricetes</taxon>
    </lineage>
</organism>
<feature type="region of interest" description="Disordered" evidence="1">
    <location>
        <begin position="271"/>
        <end position="291"/>
    </location>
</feature>
<protein>
    <submittedName>
        <fullName evidence="2">Uncharacterized protein</fullName>
    </submittedName>
</protein>
<sequence length="291" mass="33149">MKIDNQLTERIEAWLAMPEHTDDADIMEGALMLLQLNRNRQLFQTVSTCPQRFVKTVEYELRKFLPMRKRGQTCQDVMKEATELLGELKEVVPTKPVNGDVIAEAAKDILPGRNGRRPDHDGLPQDIQAIWAENAERWKKIKELYNRCLAITQPCDLAESLNALKDTWYKYKAEFARYDEYVAQNDEKQGEEVSDPMKLAKSITNARSYISKNLEKLLNMKLAAEETGQGKAFEDYEGLRKLVEERVRILNENHQPIGNDLLSKLAAAGVMTSKPAEEATTNDADGKGEEY</sequence>
<proteinExistence type="predicted"/>
<name>A0A8S5N063_9CAUD</name>
<accession>A0A8S5N063</accession>